<organism evidence="2 4">
    <name type="scientific">Rotaria magnacalcarata</name>
    <dbReference type="NCBI Taxonomy" id="392030"/>
    <lineage>
        <taxon>Eukaryota</taxon>
        <taxon>Metazoa</taxon>
        <taxon>Spiralia</taxon>
        <taxon>Gnathifera</taxon>
        <taxon>Rotifera</taxon>
        <taxon>Eurotatoria</taxon>
        <taxon>Bdelloidea</taxon>
        <taxon>Philodinida</taxon>
        <taxon>Philodinidae</taxon>
        <taxon>Rotaria</taxon>
    </lineage>
</organism>
<dbReference type="EMBL" id="CAJOBH010269366">
    <property type="protein sequence ID" value="CAF5163584.1"/>
    <property type="molecule type" value="Genomic_DNA"/>
</dbReference>
<reference evidence="2" key="1">
    <citation type="submission" date="2021-02" db="EMBL/GenBank/DDBJ databases">
        <authorList>
            <person name="Nowell W R."/>
        </authorList>
    </citation>
    <scope>NUCLEOTIDE SEQUENCE</scope>
</reference>
<dbReference type="EMBL" id="CAJOBJ010070346">
    <property type="protein sequence ID" value="CAF4457402.1"/>
    <property type="molecule type" value="Genomic_DNA"/>
</dbReference>
<name>A0A8S2WRD7_9BILA</name>
<dbReference type="Proteomes" id="UP000681720">
    <property type="component" value="Unassembled WGS sequence"/>
</dbReference>
<evidence type="ECO:0000313" key="3">
    <source>
        <dbReference type="EMBL" id="CAF5163584.1"/>
    </source>
</evidence>
<evidence type="ECO:0000313" key="2">
    <source>
        <dbReference type="EMBL" id="CAF4457402.1"/>
    </source>
</evidence>
<dbReference type="AlphaFoldDB" id="A0A8S2WRD7"/>
<sequence length="81" mass="8750">MSQPNDMNDENLIDGQLVFPSPAAHSTPNNGVAHYAGTSSIFKTPLASTTSRTAGFRKHLWHNTDSQSTEPILNLSIVLSL</sequence>
<protein>
    <submittedName>
        <fullName evidence="2">Uncharacterized protein</fullName>
    </submittedName>
</protein>
<dbReference type="Proteomes" id="UP000681967">
    <property type="component" value="Unassembled WGS sequence"/>
</dbReference>
<evidence type="ECO:0000313" key="4">
    <source>
        <dbReference type="Proteomes" id="UP000681720"/>
    </source>
</evidence>
<feature type="region of interest" description="Disordered" evidence="1">
    <location>
        <begin position="1"/>
        <end position="32"/>
    </location>
</feature>
<gene>
    <name evidence="3" type="ORF">BYL167_LOCUS75302</name>
    <name evidence="2" type="ORF">GIL414_LOCUS32707</name>
</gene>
<comment type="caution">
    <text evidence="2">The sequence shown here is derived from an EMBL/GenBank/DDBJ whole genome shotgun (WGS) entry which is preliminary data.</text>
</comment>
<proteinExistence type="predicted"/>
<accession>A0A8S2WRD7</accession>
<evidence type="ECO:0000256" key="1">
    <source>
        <dbReference type="SAM" id="MobiDB-lite"/>
    </source>
</evidence>